<gene>
    <name evidence="8" type="ORF">D6D15_10035</name>
</gene>
<keyword evidence="4 7" id="KW-0326">Glycosidase</keyword>
<feature type="chain" id="PRO_5020953961" description="Glucanase" evidence="7">
    <location>
        <begin position="21"/>
        <end position="786"/>
    </location>
</feature>
<comment type="similarity">
    <text evidence="7">Belongs to the glycosyl hydrolase family 6.</text>
</comment>
<evidence type="ECO:0000313" key="9">
    <source>
        <dbReference type="Proteomes" id="UP000304928"/>
    </source>
</evidence>
<comment type="caution">
    <text evidence="8">The sequence shown here is derived from an EMBL/GenBank/DDBJ whole genome shotgun (WGS) entry which is preliminary data.</text>
</comment>
<organism evidence="8 9">
    <name type="scientific">Aureobasidium pullulans</name>
    <name type="common">Black yeast</name>
    <name type="synonym">Pullularia pullulans</name>
    <dbReference type="NCBI Taxonomy" id="5580"/>
    <lineage>
        <taxon>Eukaryota</taxon>
        <taxon>Fungi</taxon>
        <taxon>Dikarya</taxon>
        <taxon>Ascomycota</taxon>
        <taxon>Pezizomycotina</taxon>
        <taxon>Dothideomycetes</taxon>
        <taxon>Dothideomycetidae</taxon>
        <taxon>Dothideales</taxon>
        <taxon>Saccotheciaceae</taxon>
        <taxon>Aureobasidium</taxon>
    </lineage>
</organism>
<keyword evidence="3 7" id="KW-0119">Carbohydrate metabolism</keyword>
<evidence type="ECO:0000256" key="2">
    <source>
        <dbReference type="ARBA" id="ARBA00023001"/>
    </source>
</evidence>
<dbReference type="EC" id="3.2.1.-" evidence="7"/>
<dbReference type="GO" id="GO:0030245">
    <property type="term" value="P:cellulose catabolic process"/>
    <property type="evidence" value="ECO:0007669"/>
    <property type="project" value="UniProtKB-KW"/>
</dbReference>
<dbReference type="AlphaFoldDB" id="A0A4V4ITR9"/>
<feature type="active site" evidence="6">
    <location>
        <position position="110"/>
    </location>
</feature>
<accession>A0A4V4ITR9</accession>
<evidence type="ECO:0000256" key="4">
    <source>
        <dbReference type="ARBA" id="ARBA00023295"/>
    </source>
</evidence>
<dbReference type="Pfam" id="PF01341">
    <property type="entry name" value="Glyco_hydro_6"/>
    <property type="match status" value="1"/>
</dbReference>
<evidence type="ECO:0000256" key="7">
    <source>
        <dbReference type="RuleBase" id="RU361186"/>
    </source>
</evidence>
<dbReference type="PANTHER" id="PTHR34876">
    <property type="match status" value="1"/>
</dbReference>
<dbReference type="InterPro" id="IPR036434">
    <property type="entry name" value="Beta_cellobiohydrolase_sf"/>
</dbReference>
<dbReference type="PROSITE" id="PS00655">
    <property type="entry name" value="GLYCOSYL_HYDROL_F6_1"/>
    <property type="match status" value="1"/>
</dbReference>
<keyword evidence="5 7" id="KW-0624">Polysaccharide degradation</keyword>
<dbReference type="SUPFAM" id="SSF51989">
    <property type="entry name" value="Glycosyl hydrolases family 6, cellulases"/>
    <property type="match status" value="1"/>
</dbReference>
<proteinExistence type="inferred from homology"/>
<dbReference type="PANTHER" id="PTHR34876:SF2">
    <property type="entry name" value="GLUCANASE"/>
    <property type="match status" value="1"/>
</dbReference>
<keyword evidence="1 7" id="KW-0378">Hydrolase</keyword>
<keyword evidence="2 7" id="KW-0136">Cellulose degradation</keyword>
<evidence type="ECO:0000256" key="5">
    <source>
        <dbReference type="ARBA" id="ARBA00023326"/>
    </source>
</evidence>
<evidence type="ECO:0000256" key="3">
    <source>
        <dbReference type="ARBA" id="ARBA00023277"/>
    </source>
</evidence>
<dbReference type="InterPro" id="IPR016288">
    <property type="entry name" value="Beta_cellobiohydrolase"/>
</dbReference>
<sequence>MKSLILTSLTACSIFSTVSANACPNPVVLPDNPFKNRQLYATPYYAAKVAAAVKDIADPDLAKRAAMIGDIGTFMWIDQKAVIPSIDAMIKGVPCTHIIGLVIYDLPGRDCGGDASGGEYETGELARYKAEYIDPLREIFLANPNTAIALAIEPDSLPNAITSLIHPRCAASVQEYKDGIAYALKQFDLPNVVQYIDAGNGNWLGWDPNLTAPAAKVIADVWKAAGKPKSCKGIITNVSNWNAWSMVPGEFENFPDAQYNKAQDEKRYIHLLGAQLAANGMPNHALVDTSRNGRVGLRTYGGNWCNVKGAGLGIRPTSETDDDLCDAFVWVKPGGESDGGSDPSLPGYDPTCANQDAFIPSPRAGYWNQAQFEQHSDPDTTADDDDDDDDDDSFENGVLCDYTITFDSLDDLNAASDGLRVECLAAYALDTLITMLDTAYDNYTSVDDGYDEEFGYYVTYIQKLVPSVLDKSFMFDNKKINEGFPYAGSGMSYFDCRVDKKGSKIVPCTDEGAYSSDPYKTIMTLRDEDGYNAALGHAGLAPDWVVLGEHVIKRTVSSGNDHGPRSVTYTYKFSGYPIENFDMVVPNPKDVVMKGLGSIPELRESMQATYLEIATGFYIGGNPMDAAEAFSTPVFMLMQAVDGMAQAKALGVKEEKEEEEEEKRRKNFILLIVSVVLMFVPVVGEEVALAAGLATLGRTIAIAGELGNAALAIYDTVQDPKAAVVNILGMLIGVGSIAKVARTGEGIGGVAKLRREMTAADVAGLGSVFKNSDDKLQNIIKVCRQS</sequence>
<evidence type="ECO:0000313" key="8">
    <source>
        <dbReference type="EMBL" id="THW82727.1"/>
    </source>
</evidence>
<reference evidence="8 9" key="1">
    <citation type="submission" date="2018-10" db="EMBL/GenBank/DDBJ databases">
        <title>Fifty Aureobasidium pullulans genomes reveal a recombining polyextremotolerant generalist.</title>
        <authorList>
            <person name="Gostincar C."/>
            <person name="Turk M."/>
            <person name="Zajc J."/>
            <person name="Gunde-Cimerman N."/>
        </authorList>
    </citation>
    <scope>NUCLEOTIDE SEQUENCE [LARGE SCALE GENOMIC DNA]</scope>
    <source>
        <strain evidence="8 9">EXF-10507</strain>
    </source>
</reference>
<dbReference type="GO" id="GO:0004553">
    <property type="term" value="F:hydrolase activity, hydrolyzing O-glycosyl compounds"/>
    <property type="evidence" value="ECO:0007669"/>
    <property type="project" value="InterPro"/>
</dbReference>
<dbReference type="PRINTS" id="PR00733">
    <property type="entry name" value="GLHYDRLASE6"/>
</dbReference>
<dbReference type="Proteomes" id="UP000304928">
    <property type="component" value="Unassembled WGS sequence"/>
</dbReference>
<dbReference type="EMBL" id="QZAR01000335">
    <property type="protein sequence ID" value="THW82727.1"/>
    <property type="molecule type" value="Genomic_DNA"/>
</dbReference>
<evidence type="ECO:0000256" key="6">
    <source>
        <dbReference type="PROSITE-ProRule" id="PRU10056"/>
    </source>
</evidence>
<feature type="signal peptide" evidence="7">
    <location>
        <begin position="1"/>
        <end position="20"/>
    </location>
</feature>
<dbReference type="InterPro" id="IPR001524">
    <property type="entry name" value="Glyco_hydro_6_CS"/>
</dbReference>
<protein>
    <recommendedName>
        <fullName evidence="7">Glucanase</fullName>
        <ecNumber evidence="7">3.2.1.-</ecNumber>
    </recommendedName>
</protein>
<name>A0A4V4ITR9_AURPU</name>
<keyword evidence="7" id="KW-0732">Signal</keyword>
<evidence type="ECO:0000256" key="1">
    <source>
        <dbReference type="ARBA" id="ARBA00022801"/>
    </source>
</evidence>
<dbReference type="Gene3D" id="3.20.20.40">
    <property type="entry name" value="1, 4-beta cellobiohydrolase"/>
    <property type="match status" value="1"/>
</dbReference>